<protein>
    <submittedName>
        <fullName evidence="1">Uncharacterized protein</fullName>
    </submittedName>
</protein>
<sequence>MPHKPIVIDVLGTKKRVLQLLLFIPVRYESRFRENLGQEFFQKAFIIHYFNTPYMLWWWSNRSVKKCIKRTLGESSMWSTGSTMFDS</sequence>
<comment type="caution">
    <text evidence="1">The sequence shown here is derived from an EMBL/GenBank/DDBJ whole genome shotgun (WGS) entry which is preliminary data.</text>
</comment>
<name>A0AAV4RI64_9ARAC</name>
<dbReference type="EMBL" id="BPLQ01006094">
    <property type="protein sequence ID" value="GIY20036.1"/>
    <property type="molecule type" value="Genomic_DNA"/>
</dbReference>
<organism evidence="1 2">
    <name type="scientific">Caerostris darwini</name>
    <dbReference type="NCBI Taxonomy" id="1538125"/>
    <lineage>
        <taxon>Eukaryota</taxon>
        <taxon>Metazoa</taxon>
        <taxon>Ecdysozoa</taxon>
        <taxon>Arthropoda</taxon>
        <taxon>Chelicerata</taxon>
        <taxon>Arachnida</taxon>
        <taxon>Araneae</taxon>
        <taxon>Araneomorphae</taxon>
        <taxon>Entelegynae</taxon>
        <taxon>Araneoidea</taxon>
        <taxon>Araneidae</taxon>
        <taxon>Caerostris</taxon>
    </lineage>
</organism>
<proteinExistence type="predicted"/>
<dbReference type="Proteomes" id="UP001054837">
    <property type="component" value="Unassembled WGS sequence"/>
</dbReference>
<evidence type="ECO:0000313" key="1">
    <source>
        <dbReference type="EMBL" id="GIY20036.1"/>
    </source>
</evidence>
<gene>
    <name evidence="1" type="ORF">CDAR_198031</name>
</gene>
<dbReference type="AlphaFoldDB" id="A0AAV4RI64"/>
<keyword evidence="2" id="KW-1185">Reference proteome</keyword>
<accession>A0AAV4RI64</accession>
<reference evidence="1 2" key="1">
    <citation type="submission" date="2021-06" db="EMBL/GenBank/DDBJ databases">
        <title>Caerostris darwini draft genome.</title>
        <authorList>
            <person name="Kono N."/>
            <person name="Arakawa K."/>
        </authorList>
    </citation>
    <scope>NUCLEOTIDE SEQUENCE [LARGE SCALE GENOMIC DNA]</scope>
</reference>
<evidence type="ECO:0000313" key="2">
    <source>
        <dbReference type="Proteomes" id="UP001054837"/>
    </source>
</evidence>